<dbReference type="FunFam" id="1.10.3730.20:FF:000001">
    <property type="entry name" value="Quaternary ammonium compound resistance transporter SugE"/>
    <property type="match status" value="1"/>
</dbReference>
<keyword evidence="2" id="KW-0813">Transport</keyword>
<gene>
    <name evidence="11" type="primary">sugE_5</name>
    <name evidence="11" type="ORF">KPC_3784</name>
</gene>
<dbReference type="RefSeq" id="WP_121975983.1">
    <property type="nucleotide sequence ID" value="NZ_OOGT01000376.1"/>
</dbReference>
<keyword evidence="4 9" id="KW-0812">Transmembrane</keyword>
<evidence type="ECO:0000256" key="9">
    <source>
        <dbReference type="RuleBase" id="RU003942"/>
    </source>
</evidence>
<dbReference type="PANTHER" id="PTHR30561">
    <property type="entry name" value="SMR FAMILY PROTON-DEPENDENT DRUG EFFLUX TRANSPORTER SUGE"/>
    <property type="match status" value="1"/>
</dbReference>
<keyword evidence="6 10" id="KW-0472">Membrane</keyword>
<evidence type="ECO:0000256" key="6">
    <source>
        <dbReference type="ARBA" id="ARBA00023136"/>
    </source>
</evidence>
<dbReference type="InterPro" id="IPR037185">
    <property type="entry name" value="EmrE-like"/>
</dbReference>
<dbReference type="SUPFAM" id="SSF103481">
    <property type="entry name" value="Multidrug resistance efflux transporter EmrE"/>
    <property type="match status" value="1"/>
</dbReference>
<keyword evidence="3" id="KW-1003">Cell membrane</keyword>
<evidence type="ECO:0000256" key="4">
    <source>
        <dbReference type="ARBA" id="ARBA00022692"/>
    </source>
</evidence>
<evidence type="ECO:0000256" key="2">
    <source>
        <dbReference type="ARBA" id="ARBA00022448"/>
    </source>
</evidence>
<feature type="transmembrane region" description="Helical" evidence="10">
    <location>
        <begin position="33"/>
        <end position="50"/>
    </location>
</feature>
<dbReference type="FunCoup" id="A0A2U3N4K0">
    <property type="interactions" value="139"/>
</dbReference>
<comment type="similarity">
    <text evidence="7">Belongs to the drug/metabolite transporter (DMT) superfamily. Small multidrug resistance (SMR) (TC 2.A.7.1) family. Gdx/SugE subfamily.</text>
</comment>
<feature type="transmembrane region" description="Helical" evidence="10">
    <location>
        <begin position="57"/>
        <end position="78"/>
    </location>
</feature>
<keyword evidence="12" id="KW-1185">Reference proteome</keyword>
<evidence type="ECO:0000256" key="10">
    <source>
        <dbReference type="SAM" id="Phobius"/>
    </source>
</evidence>
<comment type="subcellular location">
    <subcellularLocation>
        <location evidence="1 9">Cell membrane</location>
        <topology evidence="1 9">Multi-pass membrane protein</topology>
    </subcellularLocation>
</comment>
<proteinExistence type="inferred from homology"/>
<organism evidence="11 12">
    <name type="scientific">Acinetobacter stercoris</name>
    <dbReference type="NCBI Taxonomy" id="2126983"/>
    <lineage>
        <taxon>Bacteria</taxon>
        <taxon>Pseudomonadati</taxon>
        <taxon>Pseudomonadota</taxon>
        <taxon>Gammaproteobacteria</taxon>
        <taxon>Moraxellales</taxon>
        <taxon>Moraxellaceae</taxon>
        <taxon>Acinetobacter</taxon>
    </lineage>
</organism>
<feature type="transmembrane region" description="Helical" evidence="10">
    <location>
        <begin position="84"/>
        <end position="103"/>
    </location>
</feature>
<evidence type="ECO:0000256" key="3">
    <source>
        <dbReference type="ARBA" id="ARBA00022475"/>
    </source>
</evidence>
<protein>
    <recommendedName>
        <fullName evidence="8">Guanidinium exporter</fullName>
    </recommendedName>
</protein>
<dbReference type="GO" id="GO:0022857">
    <property type="term" value="F:transmembrane transporter activity"/>
    <property type="evidence" value="ECO:0007669"/>
    <property type="project" value="InterPro"/>
</dbReference>
<dbReference type="InParanoid" id="A0A2U3N4K0"/>
<dbReference type="InterPro" id="IPR000390">
    <property type="entry name" value="Small_drug/metabolite_transptr"/>
</dbReference>
<dbReference type="Proteomes" id="UP000245974">
    <property type="component" value="Unassembled WGS sequence"/>
</dbReference>
<evidence type="ECO:0000256" key="7">
    <source>
        <dbReference type="ARBA" id="ARBA00038151"/>
    </source>
</evidence>
<dbReference type="OrthoDB" id="9808638at2"/>
<evidence type="ECO:0000313" key="11">
    <source>
        <dbReference type="EMBL" id="SPL72606.1"/>
    </source>
</evidence>
<dbReference type="EMBL" id="OOGT01000376">
    <property type="protein sequence ID" value="SPL72606.1"/>
    <property type="molecule type" value="Genomic_DNA"/>
</dbReference>
<dbReference type="GO" id="GO:1990961">
    <property type="term" value="P:xenobiotic detoxification by transmembrane export across the plasma membrane"/>
    <property type="evidence" value="ECO:0007669"/>
    <property type="project" value="UniProtKB-ARBA"/>
</dbReference>
<dbReference type="InterPro" id="IPR045324">
    <property type="entry name" value="Small_multidrug_res"/>
</dbReference>
<sequence length="106" mass="11415">MAWAYLLLAGIFEIVWAYSMKLSEGFTKLTPSVITIFFMILSFGLLAAAMKTLPLGTAYTIWVGIGAIGAFLIGIFVLHEPMGVWRLIAAGAIIFGVVTMKLATPS</sequence>
<reference evidence="12" key="1">
    <citation type="submission" date="2018-03" db="EMBL/GenBank/DDBJ databases">
        <authorList>
            <person name="Blom J."/>
        </authorList>
    </citation>
    <scope>NUCLEOTIDE SEQUENCE [LARGE SCALE GENOMIC DNA]</scope>
    <source>
        <strain evidence="12">KPC-SM-21</strain>
    </source>
</reference>
<dbReference type="GO" id="GO:0005886">
    <property type="term" value="C:plasma membrane"/>
    <property type="evidence" value="ECO:0007669"/>
    <property type="project" value="UniProtKB-SubCell"/>
</dbReference>
<keyword evidence="5 10" id="KW-1133">Transmembrane helix</keyword>
<evidence type="ECO:0000313" key="12">
    <source>
        <dbReference type="Proteomes" id="UP000245974"/>
    </source>
</evidence>
<evidence type="ECO:0000256" key="1">
    <source>
        <dbReference type="ARBA" id="ARBA00004651"/>
    </source>
</evidence>
<name>A0A2U3N4K0_9GAMM</name>
<evidence type="ECO:0000256" key="5">
    <source>
        <dbReference type="ARBA" id="ARBA00022989"/>
    </source>
</evidence>
<dbReference type="Pfam" id="PF00893">
    <property type="entry name" value="Multi_Drug_Res"/>
    <property type="match status" value="1"/>
</dbReference>
<accession>A0A2U3N4K0</accession>
<dbReference type="PANTHER" id="PTHR30561:SF0">
    <property type="entry name" value="GUANIDINIUM EXPORTER"/>
    <property type="match status" value="1"/>
</dbReference>
<dbReference type="AlphaFoldDB" id="A0A2U3N4K0"/>
<evidence type="ECO:0000256" key="8">
    <source>
        <dbReference type="ARBA" id="ARBA00039168"/>
    </source>
</evidence>
<dbReference type="Gene3D" id="1.10.3730.20">
    <property type="match status" value="1"/>
</dbReference>